<proteinExistence type="predicted"/>
<evidence type="ECO:0000313" key="1">
    <source>
        <dbReference type="EMBL" id="AYP29639.1"/>
    </source>
</evidence>
<dbReference type="PRINTS" id="PR01997">
    <property type="entry name" value="MTP2FAMILY"/>
</dbReference>
<name>A0A3S7WA02_9CAUD</name>
<evidence type="ECO:0000313" key="2">
    <source>
        <dbReference type="Proteomes" id="UP000272231"/>
    </source>
</evidence>
<organism evidence="1 2">
    <name type="scientific">Streptococcus phage SW18</name>
    <dbReference type="NCBI Taxonomy" id="2419638"/>
    <lineage>
        <taxon>Viruses</taxon>
        <taxon>Duplodnaviria</taxon>
        <taxon>Heunggongvirae</taxon>
        <taxon>Uroviricota</taxon>
        <taxon>Caudoviricetes</taxon>
        <taxon>Aliceevansviridae</taxon>
        <taxon>Brussowvirus</taxon>
        <taxon>Brussowvirus SW18</taxon>
    </lineage>
</organism>
<dbReference type="PRINTS" id="PR01998">
    <property type="entry name" value="MTP2STAPHYLO"/>
</dbReference>
<reference evidence="1 2" key="1">
    <citation type="journal article" date="2018" name="Viruses">
        <title>Biodiversity of Streptococcus thermophilus Phages in Global Dairy Fermentations.</title>
        <authorList>
            <person name="Lavelle K."/>
            <person name="Martinez I."/>
            <person name="Neve H."/>
            <person name="Lugli G."/>
            <person name="Franz C."/>
            <person name="Ventura M."/>
            <person name="Bello F."/>
            <person name="Sinderen D."/>
            <person name="Mahony J."/>
        </authorList>
    </citation>
    <scope>NUCLEOTIDE SEQUENCE [LARGE SCALE GENOMIC DNA]</scope>
</reference>
<accession>A0A3S7WA02</accession>
<dbReference type="Pfam" id="PF06199">
    <property type="entry name" value="Phage_tail_2"/>
    <property type="match status" value="1"/>
</dbReference>
<dbReference type="EMBL" id="MH892366">
    <property type="protein sequence ID" value="AYP29639.1"/>
    <property type="molecule type" value="Genomic_DNA"/>
</dbReference>
<gene>
    <name evidence="1" type="ORF">SW18_015</name>
</gene>
<dbReference type="NCBIfam" id="TIGR02126">
    <property type="entry name" value="phgtail_TP901_1"/>
    <property type="match status" value="1"/>
</dbReference>
<protein>
    <submittedName>
        <fullName evidence="1">Major tail protein</fullName>
    </submittedName>
</protein>
<dbReference type="Proteomes" id="UP000272231">
    <property type="component" value="Segment"/>
</dbReference>
<sequence length="190" mass="21027">MKCYIISSFILILNLFNQEEKMADTNKEALLGKDKILMFRKFGDKTAAAKLALQTEHEWEYSRDADSTKTKDGAVVADGGLETKLSINAIGTKDDLNEMLKKSVVDGYKVEVWEIDLADKKSNGKYGALYAIGRLSNWKVPANVEDLVEIESELIIEGKPQAGEATLTGEQIKEIQYTFQDTTVPSGLGV</sequence>
<dbReference type="InterPro" id="IPR011855">
    <property type="entry name" value="Phgtail_TP901_1"/>
</dbReference>
<dbReference type="InterPro" id="IPR022345">
    <property type="entry name" value="Phage_69_Orf23_MTP"/>
</dbReference>
<keyword evidence="2" id="KW-1185">Reference proteome</keyword>